<name>A0A6A6FUE3_9PEZI</name>
<organism evidence="2 3">
    <name type="scientific">Cercospora zeae-maydis SCOH1-5</name>
    <dbReference type="NCBI Taxonomy" id="717836"/>
    <lineage>
        <taxon>Eukaryota</taxon>
        <taxon>Fungi</taxon>
        <taxon>Dikarya</taxon>
        <taxon>Ascomycota</taxon>
        <taxon>Pezizomycotina</taxon>
        <taxon>Dothideomycetes</taxon>
        <taxon>Dothideomycetidae</taxon>
        <taxon>Mycosphaerellales</taxon>
        <taxon>Mycosphaerellaceae</taxon>
        <taxon>Cercospora</taxon>
    </lineage>
</organism>
<dbReference type="EMBL" id="ML992663">
    <property type="protein sequence ID" value="KAF2217001.1"/>
    <property type="molecule type" value="Genomic_DNA"/>
</dbReference>
<dbReference type="Proteomes" id="UP000799539">
    <property type="component" value="Unassembled WGS sequence"/>
</dbReference>
<evidence type="ECO:0000313" key="2">
    <source>
        <dbReference type="EMBL" id="KAF2217001.1"/>
    </source>
</evidence>
<feature type="compositionally biased region" description="Polar residues" evidence="1">
    <location>
        <begin position="43"/>
        <end position="69"/>
    </location>
</feature>
<sequence length="127" mass="14863">MGFTGNLLRRLSSRRRHEREGREECQDEQQQRPASRSHRSIRSAFSTPRSSISFPTKTSVHTRPQSQASPLPHIYTTLPIKEAEEVYCDPDSKERAPDIREFRWYARYRRQTMDGLIFDYPSSCTGV</sequence>
<dbReference type="OrthoDB" id="10353625at2759"/>
<evidence type="ECO:0000256" key="1">
    <source>
        <dbReference type="SAM" id="MobiDB-lite"/>
    </source>
</evidence>
<keyword evidence="3" id="KW-1185">Reference proteome</keyword>
<gene>
    <name evidence="2" type="ORF">CERZMDRAFT_93063</name>
</gene>
<evidence type="ECO:0000313" key="3">
    <source>
        <dbReference type="Proteomes" id="UP000799539"/>
    </source>
</evidence>
<feature type="region of interest" description="Disordered" evidence="1">
    <location>
        <begin position="1"/>
        <end position="72"/>
    </location>
</feature>
<dbReference type="AlphaFoldDB" id="A0A6A6FUE3"/>
<accession>A0A6A6FUE3</accession>
<proteinExistence type="predicted"/>
<protein>
    <submittedName>
        <fullName evidence="2">Uncharacterized protein</fullName>
    </submittedName>
</protein>
<reference evidence="2" key="1">
    <citation type="journal article" date="2020" name="Stud. Mycol.">
        <title>101 Dothideomycetes genomes: a test case for predicting lifestyles and emergence of pathogens.</title>
        <authorList>
            <person name="Haridas S."/>
            <person name="Albert R."/>
            <person name="Binder M."/>
            <person name="Bloem J."/>
            <person name="Labutti K."/>
            <person name="Salamov A."/>
            <person name="Andreopoulos B."/>
            <person name="Baker S."/>
            <person name="Barry K."/>
            <person name="Bills G."/>
            <person name="Bluhm B."/>
            <person name="Cannon C."/>
            <person name="Castanera R."/>
            <person name="Culley D."/>
            <person name="Daum C."/>
            <person name="Ezra D."/>
            <person name="Gonzalez J."/>
            <person name="Henrissat B."/>
            <person name="Kuo A."/>
            <person name="Liang C."/>
            <person name="Lipzen A."/>
            <person name="Lutzoni F."/>
            <person name="Magnuson J."/>
            <person name="Mondo S."/>
            <person name="Nolan M."/>
            <person name="Ohm R."/>
            <person name="Pangilinan J."/>
            <person name="Park H.-J."/>
            <person name="Ramirez L."/>
            <person name="Alfaro M."/>
            <person name="Sun H."/>
            <person name="Tritt A."/>
            <person name="Yoshinaga Y."/>
            <person name="Zwiers L.-H."/>
            <person name="Turgeon B."/>
            <person name="Goodwin S."/>
            <person name="Spatafora J."/>
            <person name="Crous P."/>
            <person name="Grigoriev I."/>
        </authorList>
    </citation>
    <scope>NUCLEOTIDE SEQUENCE</scope>
    <source>
        <strain evidence="2">SCOH1-5</strain>
    </source>
</reference>